<sequence length="354" mass="37993">MVRATRSVGPVLRVCEAGGDARELRLRLLDALRRAVDFDFHAFVLTDPETSVGSAPVAAVPHVRDLPRLIRLKYLTEVNRWTGLAEPPVALLSVGDPARGPLWRELLAGYGVRDVASVVFRDRFGCWGFLDLWRTGGVFDPGEAAFLAEVAGPVTAALRRAQADTFVTRPPGARRLGPLVLLLSPELAVLGQTPETHDFLTALIPPAPDRQPIPASAYNVAAQLLAVEAGVDGNQPSARVHLGDGLWLTLRAARIGGRDIAVTIEETPPGERVALFCRAYGLSARETELLGHLAAGADTREVARRMFLAENTVQDHLKSVFARTGARNRRTLLARALGWTPGADNAGSGPAVTV</sequence>
<accession>A0A8J7KPV4</accession>
<keyword evidence="2 5" id="KW-0238">DNA-binding</keyword>
<protein>
    <submittedName>
        <fullName evidence="5">DNA-binding CsgD family transcriptional regulator</fullName>
    </submittedName>
</protein>
<dbReference type="EMBL" id="JADOUF010000001">
    <property type="protein sequence ID" value="MBG6141726.1"/>
    <property type="molecule type" value="Genomic_DNA"/>
</dbReference>
<dbReference type="AlphaFoldDB" id="A0A8J7KPV4"/>
<dbReference type="PANTHER" id="PTHR44688:SF16">
    <property type="entry name" value="DNA-BINDING TRANSCRIPTIONAL ACTIVATOR DEVR_DOSR"/>
    <property type="match status" value="1"/>
</dbReference>
<name>A0A8J7KPV4_9ACTN</name>
<dbReference type="GO" id="GO:0006355">
    <property type="term" value="P:regulation of DNA-templated transcription"/>
    <property type="evidence" value="ECO:0007669"/>
    <property type="project" value="InterPro"/>
</dbReference>
<dbReference type="InterPro" id="IPR036388">
    <property type="entry name" value="WH-like_DNA-bd_sf"/>
</dbReference>
<dbReference type="Gene3D" id="3.30.450.40">
    <property type="match status" value="1"/>
</dbReference>
<evidence type="ECO:0000256" key="1">
    <source>
        <dbReference type="ARBA" id="ARBA00023015"/>
    </source>
</evidence>
<dbReference type="Gene3D" id="1.10.10.10">
    <property type="entry name" value="Winged helix-like DNA-binding domain superfamily/Winged helix DNA-binding domain"/>
    <property type="match status" value="1"/>
</dbReference>
<evidence type="ECO:0000256" key="3">
    <source>
        <dbReference type="ARBA" id="ARBA00023163"/>
    </source>
</evidence>
<proteinExistence type="predicted"/>
<dbReference type="GO" id="GO:0003677">
    <property type="term" value="F:DNA binding"/>
    <property type="evidence" value="ECO:0007669"/>
    <property type="project" value="UniProtKB-KW"/>
</dbReference>
<keyword evidence="1" id="KW-0805">Transcription regulation</keyword>
<dbReference type="InterPro" id="IPR029016">
    <property type="entry name" value="GAF-like_dom_sf"/>
</dbReference>
<dbReference type="PROSITE" id="PS00622">
    <property type="entry name" value="HTH_LUXR_1"/>
    <property type="match status" value="1"/>
</dbReference>
<feature type="domain" description="HTH luxR-type" evidence="4">
    <location>
        <begin position="275"/>
        <end position="340"/>
    </location>
</feature>
<dbReference type="SUPFAM" id="SSF46894">
    <property type="entry name" value="C-terminal effector domain of the bipartite response regulators"/>
    <property type="match status" value="1"/>
</dbReference>
<evidence type="ECO:0000313" key="6">
    <source>
        <dbReference type="Proteomes" id="UP000622552"/>
    </source>
</evidence>
<gene>
    <name evidence="5" type="ORF">IW245_007920</name>
</gene>
<evidence type="ECO:0000259" key="4">
    <source>
        <dbReference type="PROSITE" id="PS50043"/>
    </source>
</evidence>
<comment type="caution">
    <text evidence="5">The sequence shown here is derived from an EMBL/GenBank/DDBJ whole genome shotgun (WGS) entry which is preliminary data.</text>
</comment>
<dbReference type="CDD" id="cd06170">
    <property type="entry name" value="LuxR_C_like"/>
    <property type="match status" value="1"/>
</dbReference>
<dbReference type="PRINTS" id="PR00038">
    <property type="entry name" value="HTHLUXR"/>
</dbReference>
<keyword evidence="3" id="KW-0804">Transcription</keyword>
<dbReference type="InterPro" id="IPR000792">
    <property type="entry name" value="Tscrpt_reg_LuxR_C"/>
</dbReference>
<dbReference type="SUPFAM" id="SSF55781">
    <property type="entry name" value="GAF domain-like"/>
    <property type="match status" value="1"/>
</dbReference>
<organism evidence="5 6">
    <name type="scientific">Longispora fulva</name>
    <dbReference type="NCBI Taxonomy" id="619741"/>
    <lineage>
        <taxon>Bacteria</taxon>
        <taxon>Bacillati</taxon>
        <taxon>Actinomycetota</taxon>
        <taxon>Actinomycetes</taxon>
        <taxon>Micromonosporales</taxon>
        <taxon>Micromonosporaceae</taxon>
        <taxon>Longispora</taxon>
    </lineage>
</organism>
<reference evidence="5" key="1">
    <citation type="submission" date="2020-11" db="EMBL/GenBank/DDBJ databases">
        <title>Sequencing the genomes of 1000 actinobacteria strains.</title>
        <authorList>
            <person name="Klenk H.-P."/>
        </authorList>
    </citation>
    <scope>NUCLEOTIDE SEQUENCE</scope>
    <source>
        <strain evidence="5">DSM 45356</strain>
    </source>
</reference>
<keyword evidence="6" id="KW-1185">Reference proteome</keyword>
<dbReference type="Pfam" id="PF00196">
    <property type="entry name" value="GerE"/>
    <property type="match status" value="1"/>
</dbReference>
<evidence type="ECO:0000313" key="5">
    <source>
        <dbReference type="EMBL" id="MBG6141726.1"/>
    </source>
</evidence>
<dbReference type="RefSeq" id="WP_197008110.1">
    <property type="nucleotide sequence ID" value="NZ_BONS01000013.1"/>
</dbReference>
<dbReference type="InterPro" id="IPR016032">
    <property type="entry name" value="Sig_transdc_resp-reg_C-effctor"/>
</dbReference>
<dbReference type="SMART" id="SM00421">
    <property type="entry name" value="HTH_LUXR"/>
    <property type="match status" value="1"/>
</dbReference>
<dbReference type="PROSITE" id="PS50043">
    <property type="entry name" value="HTH_LUXR_2"/>
    <property type="match status" value="1"/>
</dbReference>
<dbReference type="PANTHER" id="PTHR44688">
    <property type="entry name" value="DNA-BINDING TRANSCRIPTIONAL ACTIVATOR DEVR_DOSR"/>
    <property type="match status" value="1"/>
</dbReference>
<dbReference type="Proteomes" id="UP000622552">
    <property type="component" value="Unassembled WGS sequence"/>
</dbReference>
<evidence type="ECO:0000256" key="2">
    <source>
        <dbReference type="ARBA" id="ARBA00023125"/>
    </source>
</evidence>